<dbReference type="GO" id="GO:0006508">
    <property type="term" value="P:proteolysis"/>
    <property type="evidence" value="ECO:0007669"/>
    <property type="project" value="UniProtKB-KW"/>
</dbReference>
<evidence type="ECO:0000256" key="1">
    <source>
        <dbReference type="ARBA" id="ARBA00007447"/>
    </source>
</evidence>
<dbReference type="PANTHER" id="PTHR47966:SF51">
    <property type="entry name" value="BETA-SITE APP-CLEAVING ENZYME, ISOFORM A-RELATED"/>
    <property type="match status" value="1"/>
</dbReference>
<dbReference type="InterPro" id="IPR034164">
    <property type="entry name" value="Pepsin-like_dom"/>
</dbReference>
<sequence length="361" mass="40698">MTRIKADGQEMDLMVDTGSEGLFFIDKDSLGKLVPHDEACESYPYGCYKGSSKGCKEVEIKNRFCDGSCAHLVCEEGTIEAGGEVITGVQFGLVINYTPVGHWPHAALGMALREGGDGRSISFIRQLRNKGLIDTMDFSMYFSRGNPNEGELIIGGHDPNRRGALLEKIPLGYKHDRWTIVMTRVRVGEEEEITMWQEMTIDSGSTDLCLSTDVYEKVVESLKRESTKNAKREVMVYDSTIHRWYLSSCSDRSHMPSIEILFSAPPSWPIEIPQKFYVESQNTSTGERCYLALHADDSTQHTGIIGVNLLRKYYISFLYNERQITFSSVKANRNKNMPDELRQIGATYLHEDWLTSGEASP</sequence>
<proteinExistence type="inferred from homology"/>
<organism evidence="6 7">
    <name type="scientific">Perkinsus chesapeaki</name>
    <name type="common">Clam parasite</name>
    <name type="synonym">Perkinsus andrewsi</name>
    <dbReference type="NCBI Taxonomy" id="330153"/>
    <lineage>
        <taxon>Eukaryota</taxon>
        <taxon>Sar</taxon>
        <taxon>Alveolata</taxon>
        <taxon>Perkinsozoa</taxon>
        <taxon>Perkinsea</taxon>
        <taxon>Perkinsida</taxon>
        <taxon>Perkinsidae</taxon>
        <taxon>Perkinsus</taxon>
    </lineage>
</organism>
<dbReference type="AlphaFoldDB" id="A0A7J6N1K1"/>
<dbReference type="GO" id="GO:0004190">
    <property type="term" value="F:aspartic-type endopeptidase activity"/>
    <property type="evidence" value="ECO:0007669"/>
    <property type="project" value="UniProtKB-KW"/>
</dbReference>
<comment type="caution">
    <text evidence="6">The sequence shown here is derived from an EMBL/GenBank/DDBJ whole genome shotgun (WGS) entry which is preliminary data.</text>
</comment>
<dbReference type="SUPFAM" id="SSF50630">
    <property type="entry name" value="Acid proteases"/>
    <property type="match status" value="1"/>
</dbReference>
<dbReference type="CDD" id="cd05471">
    <property type="entry name" value="pepsin_like"/>
    <property type="match status" value="1"/>
</dbReference>
<dbReference type="PROSITE" id="PS51767">
    <property type="entry name" value="PEPTIDASE_A1"/>
    <property type="match status" value="1"/>
</dbReference>
<feature type="domain" description="Peptidase A1" evidence="5">
    <location>
        <begin position="1"/>
        <end position="327"/>
    </location>
</feature>
<keyword evidence="2" id="KW-0645">Protease</keyword>
<comment type="similarity">
    <text evidence="1">Belongs to the peptidase A1 family.</text>
</comment>
<evidence type="ECO:0000256" key="4">
    <source>
        <dbReference type="ARBA" id="ARBA00022801"/>
    </source>
</evidence>
<dbReference type="Pfam" id="PF00026">
    <property type="entry name" value="Asp"/>
    <property type="match status" value="1"/>
</dbReference>
<dbReference type="EMBL" id="JAAPAO010000008">
    <property type="protein sequence ID" value="KAF4677762.1"/>
    <property type="molecule type" value="Genomic_DNA"/>
</dbReference>
<keyword evidence="7" id="KW-1185">Reference proteome</keyword>
<keyword evidence="3" id="KW-0064">Aspartyl protease</keyword>
<keyword evidence="4" id="KW-0378">Hydrolase</keyword>
<dbReference type="InterPro" id="IPR033121">
    <property type="entry name" value="PEPTIDASE_A1"/>
</dbReference>
<dbReference type="Proteomes" id="UP000591131">
    <property type="component" value="Unassembled WGS sequence"/>
</dbReference>
<evidence type="ECO:0000256" key="3">
    <source>
        <dbReference type="ARBA" id="ARBA00022750"/>
    </source>
</evidence>
<dbReference type="OrthoDB" id="439392at2759"/>
<dbReference type="Gene3D" id="2.40.70.10">
    <property type="entry name" value="Acid Proteases"/>
    <property type="match status" value="2"/>
</dbReference>
<dbReference type="InterPro" id="IPR001461">
    <property type="entry name" value="Aspartic_peptidase_A1"/>
</dbReference>
<evidence type="ECO:0000313" key="7">
    <source>
        <dbReference type="Proteomes" id="UP000591131"/>
    </source>
</evidence>
<gene>
    <name evidence="6" type="ORF">FOL47_010355</name>
</gene>
<evidence type="ECO:0000313" key="6">
    <source>
        <dbReference type="EMBL" id="KAF4677762.1"/>
    </source>
</evidence>
<name>A0A7J6N1K1_PERCH</name>
<protein>
    <recommendedName>
        <fullName evidence="5">Peptidase A1 domain-containing protein</fullName>
    </recommendedName>
</protein>
<dbReference type="InterPro" id="IPR021109">
    <property type="entry name" value="Peptidase_aspartic_dom_sf"/>
</dbReference>
<reference evidence="6 7" key="1">
    <citation type="submission" date="2020-04" db="EMBL/GenBank/DDBJ databases">
        <title>Perkinsus chesapeaki whole genome sequence.</title>
        <authorList>
            <person name="Bogema D.R."/>
        </authorList>
    </citation>
    <scope>NUCLEOTIDE SEQUENCE [LARGE SCALE GENOMIC DNA]</scope>
    <source>
        <strain evidence="6">ATCC PRA-425</strain>
    </source>
</reference>
<evidence type="ECO:0000256" key="2">
    <source>
        <dbReference type="ARBA" id="ARBA00022670"/>
    </source>
</evidence>
<dbReference type="PANTHER" id="PTHR47966">
    <property type="entry name" value="BETA-SITE APP-CLEAVING ENZYME, ISOFORM A-RELATED"/>
    <property type="match status" value="1"/>
</dbReference>
<accession>A0A7J6N1K1</accession>
<evidence type="ECO:0000259" key="5">
    <source>
        <dbReference type="PROSITE" id="PS51767"/>
    </source>
</evidence>